<proteinExistence type="predicted"/>
<keyword evidence="1" id="KW-0472">Membrane</keyword>
<dbReference type="AlphaFoldDB" id="A0AAE4ME89"/>
<evidence type="ECO:0000313" key="3">
    <source>
        <dbReference type="Proteomes" id="UP001273136"/>
    </source>
</evidence>
<keyword evidence="1" id="KW-0812">Transmembrane</keyword>
<evidence type="ECO:0000313" key="2">
    <source>
        <dbReference type="EMBL" id="MDV0442531.1"/>
    </source>
</evidence>
<dbReference type="EMBL" id="JAWDKA010000011">
    <property type="protein sequence ID" value="MDV0442531.1"/>
    <property type="molecule type" value="Genomic_DNA"/>
</dbReference>
<keyword evidence="3" id="KW-1185">Reference proteome</keyword>
<reference evidence="2" key="1">
    <citation type="submission" date="2023-06" db="EMBL/GenBank/DDBJ databases">
        <title>Genome sequence of Methancorpusculaceae sp. Ag1.</title>
        <authorList>
            <person name="Protasov E."/>
            <person name="Platt K."/>
            <person name="Poehlein A."/>
            <person name="Daniel R."/>
            <person name="Brune A."/>
        </authorList>
    </citation>
    <scope>NUCLEOTIDE SEQUENCE</scope>
    <source>
        <strain evidence="2">Ag1</strain>
    </source>
</reference>
<accession>A0AAE4ME89</accession>
<sequence>MRIVGGAACTPYVPPHHKPNMLYDNTCHSYSMILGLPDITVIAVGGTIVVVFILLIIWGLTFPKGEEE</sequence>
<feature type="transmembrane region" description="Helical" evidence="1">
    <location>
        <begin position="39"/>
        <end position="62"/>
    </location>
</feature>
<protein>
    <submittedName>
        <fullName evidence="2">Uncharacterized protein</fullName>
    </submittedName>
</protein>
<keyword evidence="1" id="KW-1133">Transmembrane helix</keyword>
<evidence type="ECO:0000256" key="1">
    <source>
        <dbReference type="SAM" id="Phobius"/>
    </source>
</evidence>
<comment type="caution">
    <text evidence="2">The sequence shown here is derived from an EMBL/GenBank/DDBJ whole genome shotgun (WGS) entry which is preliminary data.</text>
</comment>
<name>A0AAE4ME89_9EURY</name>
<gene>
    <name evidence="2" type="ORF">McpAg1_17780</name>
</gene>
<organism evidence="2 3">
    <name type="scientific">Methanorbis furvi</name>
    <dbReference type="NCBI Taxonomy" id="3028299"/>
    <lineage>
        <taxon>Archaea</taxon>
        <taxon>Methanobacteriati</taxon>
        <taxon>Methanobacteriota</taxon>
        <taxon>Stenosarchaea group</taxon>
        <taxon>Methanomicrobia</taxon>
        <taxon>Methanomicrobiales</taxon>
        <taxon>Methanocorpusculaceae</taxon>
        <taxon>Methanorbis</taxon>
    </lineage>
</organism>
<dbReference type="Proteomes" id="UP001273136">
    <property type="component" value="Unassembled WGS sequence"/>
</dbReference>